<organism evidence="1 2">
    <name type="scientific">Chaetomium tenue</name>
    <dbReference type="NCBI Taxonomy" id="1854479"/>
    <lineage>
        <taxon>Eukaryota</taxon>
        <taxon>Fungi</taxon>
        <taxon>Dikarya</taxon>
        <taxon>Ascomycota</taxon>
        <taxon>Pezizomycotina</taxon>
        <taxon>Sordariomycetes</taxon>
        <taxon>Sordariomycetidae</taxon>
        <taxon>Sordariales</taxon>
        <taxon>Chaetomiaceae</taxon>
        <taxon>Chaetomium</taxon>
    </lineage>
</organism>
<comment type="caution">
    <text evidence="1">The sequence shown here is derived from an EMBL/GenBank/DDBJ whole genome shotgun (WGS) entry which is preliminary data.</text>
</comment>
<proteinExistence type="predicted"/>
<dbReference type="Proteomes" id="UP000724584">
    <property type="component" value="Unassembled WGS sequence"/>
</dbReference>
<protein>
    <submittedName>
        <fullName evidence="1">Uncharacterized protein</fullName>
    </submittedName>
</protein>
<evidence type="ECO:0000313" key="2">
    <source>
        <dbReference type="Proteomes" id="UP000724584"/>
    </source>
</evidence>
<dbReference type="EMBL" id="JAGIZQ010000005">
    <property type="protein sequence ID" value="KAH6628846.1"/>
    <property type="molecule type" value="Genomic_DNA"/>
</dbReference>
<reference evidence="1 2" key="1">
    <citation type="journal article" date="2021" name="Nat. Commun.">
        <title>Genetic determinants of endophytism in the Arabidopsis root mycobiome.</title>
        <authorList>
            <person name="Mesny F."/>
            <person name="Miyauchi S."/>
            <person name="Thiergart T."/>
            <person name="Pickel B."/>
            <person name="Atanasova L."/>
            <person name="Karlsson M."/>
            <person name="Huettel B."/>
            <person name="Barry K.W."/>
            <person name="Haridas S."/>
            <person name="Chen C."/>
            <person name="Bauer D."/>
            <person name="Andreopoulos W."/>
            <person name="Pangilinan J."/>
            <person name="LaButti K."/>
            <person name="Riley R."/>
            <person name="Lipzen A."/>
            <person name="Clum A."/>
            <person name="Drula E."/>
            <person name="Henrissat B."/>
            <person name="Kohler A."/>
            <person name="Grigoriev I.V."/>
            <person name="Martin F.M."/>
            <person name="Hacquard S."/>
        </authorList>
    </citation>
    <scope>NUCLEOTIDE SEQUENCE [LARGE SCALE GENOMIC DNA]</scope>
    <source>
        <strain evidence="1 2">MPI-SDFR-AT-0079</strain>
    </source>
</reference>
<sequence length="229" mass="26841">MSTKSSVLWSKVRHIFRQSRKNQFEEGEGAGDVYIPNPDDYPTFPPLPPRDLFQDRIKQFDKIAARKFGGPQGEYEDKPLYALYRFYEFVALDSVTNYRNCLEAFWRKKNWPVHEIPDPQDPDPERYAFLAGCTYLIVRAFNARVKLGLDRQMPSLLIPEEVEMLRNRPDHLRPYERVPEWAEKVTPLEELLIVPTHEGEVLTGKEDKRADADFLAKGILLWTPHIFFT</sequence>
<evidence type="ECO:0000313" key="1">
    <source>
        <dbReference type="EMBL" id="KAH6628846.1"/>
    </source>
</evidence>
<name>A0ACB7P451_9PEZI</name>
<gene>
    <name evidence="1" type="ORF">F5144DRAFT_326844</name>
</gene>
<accession>A0ACB7P451</accession>
<keyword evidence="2" id="KW-1185">Reference proteome</keyword>